<dbReference type="EMBL" id="QRQQ01000010">
    <property type="protein sequence ID" value="RHN14925.1"/>
    <property type="molecule type" value="Genomic_DNA"/>
</dbReference>
<comment type="caution">
    <text evidence="3">The sequence shown here is derived from an EMBL/GenBank/DDBJ whole genome shotgun (WGS) entry which is preliminary data.</text>
</comment>
<keyword evidence="3" id="KW-0808">Transferase</keyword>
<dbReference type="PANTHER" id="PTHR12526">
    <property type="entry name" value="GLYCOSYLTRANSFERASE"/>
    <property type="match status" value="1"/>
</dbReference>
<gene>
    <name evidence="3" type="ORF">DWZ24_11190</name>
</gene>
<name>A0A415UA10_9FIRM</name>
<dbReference type="PANTHER" id="PTHR12526:SF630">
    <property type="entry name" value="GLYCOSYLTRANSFERASE"/>
    <property type="match status" value="1"/>
</dbReference>
<dbReference type="Pfam" id="PF13477">
    <property type="entry name" value="Glyco_trans_4_2"/>
    <property type="match status" value="1"/>
</dbReference>
<protein>
    <submittedName>
        <fullName evidence="3">Glycosyltransferase family 1 protein</fullName>
    </submittedName>
</protein>
<dbReference type="InterPro" id="IPR028098">
    <property type="entry name" value="Glyco_trans_4-like_N"/>
</dbReference>
<feature type="domain" description="Glycosyl transferase family 1" evidence="1">
    <location>
        <begin position="191"/>
        <end position="354"/>
    </location>
</feature>
<sequence length="375" mass="43561">MKKKILITSTDVMMLQFLVPHVFYLQNQEYEVEVACSNVENHVDELKDIFKTKVKMHLVELKRNPMKISNVQGLLQLMKIIKAGSYDIVWTNEPVMGIMTRLAARIVRRKKVKIIYVAHGFHFYKGAPKKNWIIYYPIEKIFSLFTDEIVTINNEDYNFARQNFTRAKVVKFPGIGINTSKFFKEVPYEVIEEKKRELGIENDEKVILSVGELEKRKNHETSIRAFKAANIEKAKLLICGVGTQENSLQKLIEELQLEQQVFLLGYRTDISELCHMADVFLFTTYQEGLSVALMEAMSVGVPCIVSKIRGNVDLIEKGKGIYCNPYDMVSCASAITKYFKNQDRFEDIVKYNQNKIKEFDIEKVTHMMERELEHI</sequence>
<dbReference type="AlphaFoldDB" id="A0A415UA10"/>
<dbReference type="SUPFAM" id="SSF53756">
    <property type="entry name" value="UDP-Glycosyltransferase/glycogen phosphorylase"/>
    <property type="match status" value="1"/>
</dbReference>
<dbReference type="Proteomes" id="UP000285652">
    <property type="component" value="Unassembled WGS sequence"/>
</dbReference>
<evidence type="ECO:0000313" key="3">
    <source>
        <dbReference type="EMBL" id="RHN14925.1"/>
    </source>
</evidence>
<evidence type="ECO:0000313" key="4">
    <source>
        <dbReference type="Proteomes" id="UP000285652"/>
    </source>
</evidence>
<dbReference type="InterPro" id="IPR001296">
    <property type="entry name" value="Glyco_trans_1"/>
</dbReference>
<reference evidence="3 4" key="1">
    <citation type="submission" date="2018-08" db="EMBL/GenBank/DDBJ databases">
        <title>A genome reference for cultivated species of the human gut microbiota.</title>
        <authorList>
            <person name="Zou Y."/>
            <person name="Xue W."/>
            <person name="Luo G."/>
        </authorList>
    </citation>
    <scope>NUCLEOTIDE SEQUENCE [LARGE SCALE GENOMIC DNA]</scope>
    <source>
        <strain evidence="3 4">AF31-13BH</strain>
    </source>
</reference>
<proteinExistence type="predicted"/>
<dbReference type="GO" id="GO:0016757">
    <property type="term" value="F:glycosyltransferase activity"/>
    <property type="evidence" value="ECO:0007669"/>
    <property type="project" value="InterPro"/>
</dbReference>
<dbReference type="RefSeq" id="WP_118447772.1">
    <property type="nucleotide sequence ID" value="NZ_QRQQ01000010.1"/>
</dbReference>
<feature type="domain" description="Glycosyltransferase subfamily 4-like N-terminal" evidence="2">
    <location>
        <begin position="21"/>
        <end position="152"/>
    </location>
</feature>
<organism evidence="3 4">
    <name type="scientific">Dorea formicigenerans</name>
    <dbReference type="NCBI Taxonomy" id="39486"/>
    <lineage>
        <taxon>Bacteria</taxon>
        <taxon>Bacillati</taxon>
        <taxon>Bacillota</taxon>
        <taxon>Clostridia</taxon>
        <taxon>Lachnospirales</taxon>
        <taxon>Lachnospiraceae</taxon>
        <taxon>Dorea</taxon>
    </lineage>
</organism>
<dbReference type="Gene3D" id="3.40.50.2000">
    <property type="entry name" value="Glycogen Phosphorylase B"/>
    <property type="match status" value="2"/>
</dbReference>
<evidence type="ECO:0000259" key="1">
    <source>
        <dbReference type="Pfam" id="PF00534"/>
    </source>
</evidence>
<dbReference type="Pfam" id="PF00534">
    <property type="entry name" value="Glycos_transf_1"/>
    <property type="match status" value="1"/>
</dbReference>
<evidence type="ECO:0000259" key="2">
    <source>
        <dbReference type="Pfam" id="PF13477"/>
    </source>
</evidence>
<accession>A0A415UA10</accession>